<dbReference type="AlphaFoldDB" id="A0A397IZV2"/>
<reference evidence="1 2" key="1">
    <citation type="submission" date="2018-08" db="EMBL/GenBank/DDBJ databases">
        <title>Genome and evolution of the arbuscular mycorrhizal fungus Diversispora epigaea (formerly Glomus versiforme) and its bacterial endosymbionts.</title>
        <authorList>
            <person name="Sun X."/>
            <person name="Fei Z."/>
            <person name="Harrison M."/>
        </authorList>
    </citation>
    <scope>NUCLEOTIDE SEQUENCE [LARGE SCALE GENOMIC DNA]</scope>
    <source>
        <strain evidence="1 2">IT104</strain>
    </source>
</reference>
<accession>A0A397IZV2</accession>
<dbReference type="Proteomes" id="UP000266861">
    <property type="component" value="Unassembled WGS sequence"/>
</dbReference>
<comment type="caution">
    <text evidence="1">The sequence shown here is derived from an EMBL/GenBank/DDBJ whole genome shotgun (WGS) entry which is preliminary data.</text>
</comment>
<name>A0A397IZV2_9GLOM</name>
<organism evidence="1 2">
    <name type="scientific">Diversispora epigaea</name>
    <dbReference type="NCBI Taxonomy" id="1348612"/>
    <lineage>
        <taxon>Eukaryota</taxon>
        <taxon>Fungi</taxon>
        <taxon>Fungi incertae sedis</taxon>
        <taxon>Mucoromycota</taxon>
        <taxon>Glomeromycotina</taxon>
        <taxon>Glomeromycetes</taxon>
        <taxon>Diversisporales</taxon>
        <taxon>Diversisporaceae</taxon>
        <taxon>Diversispora</taxon>
    </lineage>
</organism>
<sequence>MIKLTIKWSHLLSFQRYTIIEARKKVKERSTVLNLPNLEKYSSTVNHYSFCNVVCEEFKESYNDPICKERRDEIRICQTLAFPQSRNMTPTKDSLPMQCSTLSCPNQSSSAEPKRYMLIGINAPKEVVTWIEDPAQQHRWLH</sequence>
<evidence type="ECO:0000313" key="2">
    <source>
        <dbReference type="Proteomes" id="UP000266861"/>
    </source>
</evidence>
<dbReference type="OrthoDB" id="201621at2759"/>
<proteinExistence type="predicted"/>
<dbReference type="EMBL" id="PQFF01000130">
    <property type="protein sequence ID" value="RHZ80162.1"/>
    <property type="molecule type" value="Genomic_DNA"/>
</dbReference>
<evidence type="ECO:0000313" key="1">
    <source>
        <dbReference type="EMBL" id="RHZ80162.1"/>
    </source>
</evidence>
<keyword evidence="2" id="KW-1185">Reference proteome</keyword>
<protein>
    <submittedName>
        <fullName evidence="1">Uncharacterized protein</fullName>
    </submittedName>
</protein>
<gene>
    <name evidence="1" type="ORF">Glove_139g114</name>
</gene>